<gene>
    <name evidence="1" type="ORF">METZ01_LOCUS217423</name>
</gene>
<proteinExistence type="predicted"/>
<evidence type="ECO:0000313" key="1">
    <source>
        <dbReference type="EMBL" id="SVB64569.1"/>
    </source>
</evidence>
<organism evidence="1">
    <name type="scientific">marine metagenome</name>
    <dbReference type="NCBI Taxonomy" id="408172"/>
    <lineage>
        <taxon>unclassified sequences</taxon>
        <taxon>metagenomes</taxon>
        <taxon>ecological metagenomes</taxon>
    </lineage>
</organism>
<dbReference type="EMBL" id="UINC01050969">
    <property type="protein sequence ID" value="SVB64569.1"/>
    <property type="molecule type" value="Genomic_DNA"/>
</dbReference>
<protein>
    <submittedName>
        <fullName evidence="1">Uncharacterized protein</fullName>
    </submittedName>
</protein>
<sequence>MDMLGFNLQIKKARYMVKSIFPKDLAGRIAALEHRLVALETNLVDIQVEYADSSRELTEMRSFVRRLADWGLKASDTRSWIGVCNAVGWPAITANAHRVVRRKDMVLHVLLHRCAFNQHCSLDGVSYSDLPASYRPYL</sequence>
<accession>A0A382FPJ5</accession>
<name>A0A382FPJ5_9ZZZZ</name>
<reference evidence="1" key="1">
    <citation type="submission" date="2018-05" db="EMBL/GenBank/DDBJ databases">
        <authorList>
            <person name="Lanie J.A."/>
            <person name="Ng W.-L."/>
            <person name="Kazmierczak K.M."/>
            <person name="Andrzejewski T.M."/>
            <person name="Davidsen T.M."/>
            <person name="Wayne K.J."/>
            <person name="Tettelin H."/>
            <person name="Glass J.I."/>
            <person name="Rusch D."/>
            <person name="Podicherti R."/>
            <person name="Tsui H.-C.T."/>
            <person name="Winkler M.E."/>
        </authorList>
    </citation>
    <scope>NUCLEOTIDE SEQUENCE</scope>
</reference>
<dbReference type="AlphaFoldDB" id="A0A382FPJ5"/>